<accession>C1LEY4</accession>
<reference evidence="2" key="2">
    <citation type="submission" date="2009-03" db="EMBL/GenBank/DDBJ databases">
        <authorList>
            <person name="Gang L."/>
        </authorList>
    </citation>
    <scope>NUCLEOTIDE SEQUENCE</scope>
    <source>
        <strain evidence="2">Anhui</strain>
    </source>
</reference>
<feature type="region of interest" description="Disordered" evidence="1">
    <location>
        <begin position="162"/>
        <end position="185"/>
    </location>
</feature>
<dbReference type="AlphaFoldDB" id="C1LEY4"/>
<dbReference type="EMBL" id="FN317531">
    <property type="protein sequence ID" value="CAX73262.1"/>
    <property type="molecule type" value="mRNA"/>
</dbReference>
<sequence>MQLPSLDGAKFPPVICYKVRMKTISCSLINISLSTSDVDDGVNKCIVKAIGRRKYFDRVFGDSCIYFQPHFMNERCISDVITTRKLFIEELPAAYGGHQNHWRHLDGKVIERLDYLSDVFELSLLNCKPNMKRIIDLLTTTVQPELLGPILRYKLLQMKQKPMQCSKRQNRKTQTRRNSKQKNDSNVRIKALSSVNFIPNTLRNKPDLLANQYLDEMPDKLEEAEQLYNWSQCLPQL</sequence>
<organism evidence="2">
    <name type="scientific">Schistosoma japonicum</name>
    <name type="common">Blood fluke</name>
    <dbReference type="NCBI Taxonomy" id="6182"/>
    <lineage>
        <taxon>Eukaryota</taxon>
        <taxon>Metazoa</taxon>
        <taxon>Spiralia</taxon>
        <taxon>Lophotrochozoa</taxon>
        <taxon>Platyhelminthes</taxon>
        <taxon>Trematoda</taxon>
        <taxon>Digenea</taxon>
        <taxon>Strigeidida</taxon>
        <taxon>Schistosomatoidea</taxon>
        <taxon>Schistosomatidae</taxon>
        <taxon>Schistosoma</taxon>
    </lineage>
</organism>
<reference evidence="2" key="1">
    <citation type="journal article" date="2009" name="Nature">
        <title>The Schistosoma japonicum genome reveals features of host-parasite interplay.</title>
        <authorList>
            <person name="Liu F."/>
            <person name="Zhou Y."/>
            <person name="Wang Z.Q."/>
            <person name="Lu G."/>
            <person name="Zheng H."/>
            <person name="Brindley P.J."/>
            <person name="McManus D.P."/>
            <person name="Blair D."/>
            <person name="Zhang Q.H."/>
            <person name="Zhong Y."/>
            <person name="Wang S."/>
            <person name="Han Z.G."/>
            <person name="Chen Z."/>
        </authorList>
    </citation>
    <scope>NUCLEOTIDE SEQUENCE</scope>
    <source>
        <strain evidence="2">Anhui</strain>
    </source>
</reference>
<evidence type="ECO:0000313" key="2">
    <source>
        <dbReference type="EMBL" id="CAX73262.1"/>
    </source>
</evidence>
<evidence type="ECO:0000256" key="1">
    <source>
        <dbReference type="SAM" id="MobiDB-lite"/>
    </source>
</evidence>
<feature type="compositionally biased region" description="Basic residues" evidence="1">
    <location>
        <begin position="168"/>
        <end position="180"/>
    </location>
</feature>
<proteinExistence type="evidence at transcript level"/>
<protein>
    <submittedName>
        <fullName evidence="2">Uncharacterized protein</fullName>
    </submittedName>
</protein>
<name>C1LEY4_SCHJA</name>